<dbReference type="EMBL" id="JABELD010000051">
    <property type="protein sequence ID" value="MBU2738557.1"/>
    <property type="molecule type" value="Genomic_DNA"/>
</dbReference>
<evidence type="ECO:0000313" key="2">
    <source>
        <dbReference type="Proteomes" id="UP001197028"/>
    </source>
</evidence>
<evidence type="ECO:0000313" key="1">
    <source>
        <dbReference type="EMBL" id="MBU2738557.1"/>
    </source>
</evidence>
<keyword evidence="2" id="KW-1185">Reference proteome</keyword>
<gene>
    <name evidence="1" type="ORF">HJG40_07075</name>
</gene>
<proteinExistence type="predicted"/>
<accession>A0ABS5ZQX6</accession>
<reference evidence="1 2" key="1">
    <citation type="journal article" date="2021" name="ISME J.">
        <title>Genomic evolution of the class Acidithiobacillia: deep-branching Proteobacteria living in extreme acidic conditions.</title>
        <authorList>
            <person name="Moya-Beltran A."/>
            <person name="Beard S."/>
            <person name="Rojas-Villalobos C."/>
            <person name="Issotta F."/>
            <person name="Gallardo Y."/>
            <person name="Ulloa R."/>
            <person name="Giaveno A."/>
            <person name="Degli Esposti M."/>
            <person name="Johnson D.B."/>
            <person name="Quatrini R."/>
        </authorList>
    </citation>
    <scope>NUCLEOTIDE SEQUENCE [LARGE SCALE GENOMIC DNA]</scope>
    <source>
        <strain evidence="1 2">ATCC 19703</strain>
    </source>
</reference>
<organism evidence="1 2">
    <name type="scientific">Acidithiobacillus concretivorus</name>
    <dbReference type="NCBI Taxonomy" id="3063952"/>
    <lineage>
        <taxon>Bacteria</taxon>
        <taxon>Pseudomonadati</taxon>
        <taxon>Pseudomonadota</taxon>
        <taxon>Acidithiobacillia</taxon>
        <taxon>Acidithiobacillales</taxon>
        <taxon>Acidithiobacillaceae</taxon>
        <taxon>Acidithiobacillus</taxon>
    </lineage>
</organism>
<dbReference type="Proteomes" id="UP001197028">
    <property type="component" value="Unassembled WGS sequence"/>
</dbReference>
<name>A0ABS5ZQX6_9PROT</name>
<dbReference type="RefSeq" id="WP_215863528.1">
    <property type="nucleotide sequence ID" value="NZ_JABELD010000051.1"/>
</dbReference>
<protein>
    <submittedName>
        <fullName evidence="1">Uncharacterized protein</fullName>
    </submittedName>
</protein>
<comment type="caution">
    <text evidence="1">The sequence shown here is derived from an EMBL/GenBank/DDBJ whole genome shotgun (WGS) entry which is preliminary data.</text>
</comment>
<sequence length="132" mass="14637">MGRGNNPSSNPGEGEKASSLRAGFVGFWWCKPAHFRWAFLGTSDGDTLLDHDVDQKHLEEEAQKLVDLPPVQFAGFIMTMMFSKILHPRGIRNMTVIVDGSVISMGEKDFMQNIRDARTALNGEIAKNKGKS</sequence>